<proteinExistence type="predicted"/>
<comment type="caution">
    <text evidence="2">The sequence shown here is derived from an EMBL/GenBank/DDBJ whole genome shotgun (WGS) entry which is preliminary data.</text>
</comment>
<organism evidence="2 3">
    <name type="scientific">Sesamum alatum</name>
    <dbReference type="NCBI Taxonomy" id="300844"/>
    <lineage>
        <taxon>Eukaryota</taxon>
        <taxon>Viridiplantae</taxon>
        <taxon>Streptophyta</taxon>
        <taxon>Embryophyta</taxon>
        <taxon>Tracheophyta</taxon>
        <taxon>Spermatophyta</taxon>
        <taxon>Magnoliopsida</taxon>
        <taxon>eudicotyledons</taxon>
        <taxon>Gunneridae</taxon>
        <taxon>Pentapetalae</taxon>
        <taxon>asterids</taxon>
        <taxon>lamiids</taxon>
        <taxon>Lamiales</taxon>
        <taxon>Pedaliaceae</taxon>
        <taxon>Sesamum</taxon>
    </lineage>
</organism>
<evidence type="ECO:0000256" key="1">
    <source>
        <dbReference type="SAM" id="MobiDB-lite"/>
    </source>
</evidence>
<reference evidence="2" key="1">
    <citation type="submission" date="2020-06" db="EMBL/GenBank/DDBJ databases">
        <authorList>
            <person name="Li T."/>
            <person name="Hu X."/>
            <person name="Zhang T."/>
            <person name="Song X."/>
            <person name="Zhang H."/>
            <person name="Dai N."/>
            <person name="Sheng W."/>
            <person name="Hou X."/>
            <person name="Wei L."/>
        </authorList>
    </citation>
    <scope>NUCLEOTIDE SEQUENCE</scope>
    <source>
        <strain evidence="2">3651</strain>
        <tissue evidence="2">Leaf</tissue>
    </source>
</reference>
<dbReference type="AlphaFoldDB" id="A0AAE1YQX1"/>
<sequence length="102" mass="11763">MAPRYFVYTEPDYNNMLEIWGGGRRDNQFVPEESSNGSQLHQAAEGRRQGPDEAIVISESNTSVRDSRHFAGSWDLHLRMTHQHGEQPRRMRPLLALDIVMI</sequence>
<gene>
    <name evidence="2" type="ORF">Salat_0663000</name>
</gene>
<evidence type="ECO:0000313" key="3">
    <source>
        <dbReference type="Proteomes" id="UP001293254"/>
    </source>
</evidence>
<keyword evidence="3" id="KW-1185">Reference proteome</keyword>
<dbReference type="EMBL" id="JACGWO010000002">
    <property type="protein sequence ID" value="KAK4435000.1"/>
    <property type="molecule type" value="Genomic_DNA"/>
</dbReference>
<name>A0AAE1YQX1_9LAMI</name>
<dbReference type="Proteomes" id="UP001293254">
    <property type="component" value="Unassembled WGS sequence"/>
</dbReference>
<accession>A0AAE1YQX1</accession>
<feature type="region of interest" description="Disordered" evidence="1">
    <location>
        <begin position="27"/>
        <end position="51"/>
    </location>
</feature>
<reference evidence="2" key="2">
    <citation type="journal article" date="2024" name="Plant">
        <title>Genomic evolution and insights into agronomic trait innovations of Sesamum species.</title>
        <authorList>
            <person name="Miao H."/>
            <person name="Wang L."/>
            <person name="Qu L."/>
            <person name="Liu H."/>
            <person name="Sun Y."/>
            <person name="Le M."/>
            <person name="Wang Q."/>
            <person name="Wei S."/>
            <person name="Zheng Y."/>
            <person name="Lin W."/>
            <person name="Duan Y."/>
            <person name="Cao H."/>
            <person name="Xiong S."/>
            <person name="Wang X."/>
            <person name="Wei L."/>
            <person name="Li C."/>
            <person name="Ma Q."/>
            <person name="Ju M."/>
            <person name="Zhao R."/>
            <person name="Li G."/>
            <person name="Mu C."/>
            <person name="Tian Q."/>
            <person name="Mei H."/>
            <person name="Zhang T."/>
            <person name="Gao T."/>
            <person name="Zhang H."/>
        </authorList>
    </citation>
    <scope>NUCLEOTIDE SEQUENCE</scope>
    <source>
        <strain evidence="2">3651</strain>
    </source>
</reference>
<evidence type="ECO:0000313" key="2">
    <source>
        <dbReference type="EMBL" id="KAK4435000.1"/>
    </source>
</evidence>
<protein>
    <submittedName>
        <fullName evidence="2">Uncharacterized protein</fullName>
    </submittedName>
</protein>